<keyword evidence="2" id="KW-0540">Nuclease</keyword>
<dbReference type="GO" id="GO:0004519">
    <property type="term" value="F:endonuclease activity"/>
    <property type="evidence" value="ECO:0007669"/>
    <property type="project" value="UniProtKB-KW"/>
</dbReference>
<feature type="domain" description="Helicase/UvrB N-terminal" evidence="1">
    <location>
        <begin position="161"/>
        <end position="281"/>
    </location>
</feature>
<dbReference type="Gene3D" id="3.40.50.300">
    <property type="entry name" value="P-loop containing nucleotide triphosphate hydrolases"/>
    <property type="match status" value="1"/>
</dbReference>
<dbReference type="Pfam" id="PF04851">
    <property type="entry name" value="ResIII"/>
    <property type="match status" value="1"/>
</dbReference>
<sequence length="1311" mass="150734">MAKRSAAKAIKKGAKKLSFHKQLVLNRYMYRFFKDGTLEGLKGRLGDDRFEGIHEDGQTLFFQELSSNLFEVDRIDLDELRRYDLNVVKHWNQITEYRNRKEDTVMNMKYFQYLSLLFTEIYLDWYFNKKQQLLDGLNAELTEFNKEQGKADMFQLYVLSDLNKLAFWNATGSGKTLLLHVNILQYQHYFRNGHSNVHPDKIILLTPDERLSNQHLKELHESGFDKVKPFNKNDRHHDREFIEVIDINKLADEMGDKTVAVEAFEGNNLVLIDEGHKGTGTAAGAWMRRRDTLTKGGFAFEYSATFGQAVAKGNTVAKNEEELQKTKAKTLFDTKAINKLDDEQKAQLVLTDAEKRKARIEATREVYGKCVLFDYSYKFFYSDGYGKESLILNLNPENDKDPDADDSKRYEYFTACLLSFYQQQYLYSKHTDKLNEYNIEKPLWVFVGNSVSTKKDGESSDIHEVLKFLAWFLNNEHQAKSWIADFIQNKARILDTKGRSIFDKRFLPLMTFNGDVYADIIKKLFNATHTGQRLLVQNLKGSKGELALRVGTSEPFGLINVGDSPKLYQACEEDEDFDYESNDFASTLFHTINDKDSDIHVLIGSKKFTEGWSSWRVSTMGLLNMGKGEGSQIIQLFGRGVRLKGQGYSLKRSTVTQRPKGVHLERLETLNIFGVRADYMSTFKQYLEDEGIPQSDEILELDFPTRANVPANKLKTLKLKDGYKDNQKKGFKRVYFPHLYEVPEDFKGKLKPAHVKLDLYPKLEALSTTDKKEKVLIDQRNEGKLDPKVIAAFDFDRLYLELQAFKLQRGWSNLRLDKQKLMDFCLGNTEDQNHWYTLLIPSSELTLKSFADVRKQEDIMLRLLCDFTDRFYKALKNAYEGQFYEVTRVHEEDPGMINMYHFEIDDTSDGEVYKEKLEELSQLVANGDLGAAKEWDAPGVIAVSFDRHLYYPLMSLDKKQDVPLRMRPKAFDGDSEIQFIEDLEKFLKTPRGQEIVGDKSLYLLRNADTKAKGLGFATAGNFYPDFLLWLVDNETNKQWLALVDPKGIRNLNLDDAKFGLYQEIKELEGKLNDKDLSLSAFVVSATEHKDLINVSEFQDQLEERNILFMDDNTYLEKMLLKMLAFSHMAIEDMSEDQLANLLLAKVKWADQSTQTRAKSLHVMHDSVQFMKCLTVNGADGSGGATYQKLPGFMKLLKNIVSVDGDFSLGLLSDVLCLGAIVRAMETVLTKEIKLSPEAALVLLGFPKQMKRTARELLDEIEKLCKTYGRGRLDESSVQSILAHLEEHDVVKKVSGEESAWELNERFSISPF</sequence>
<dbReference type="GO" id="GO:0003677">
    <property type="term" value="F:DNA binding"/>
    <property type="evidence" value="ECO:0007669"/>
    <property type="project" value="InterPro"/>
</dbReference>
<dbReference type="GO" id="GO:0016787">
    <property type="term" value="F:hydrolase activity"/>
    <property type="evidence" value="ECO:0007669"/>
    <property type="project" value="InterPro"/>
</dbReference>
<gene>
    <name evidence="2" type="ORF">C9I94_12610</name>
</gene>
<keyword evidence="2" id="KW-0378">Hydrolase</keyword>
<comment type="caution">
    <text evidence="2">The sequence shown here is derived from an EMBL/GenBank/DDBJ whole genome shotgun (WGS) entry which is preliminary data.</text>
</comment>
<dbReference type="GO" id="GO:0005524">
    <property type="term" value="F:ATP binding"/>
    <property type="evidence" value="ECO:0007669"/>
    <property type="project" value="InterPro"/>
</dbReference>
<dbReference type="SUPFAM" id="SSF52540">
    <property type="entry name" value="P-loop containing nucleoside triphosphate hydrolases"/>
    <property type="match status" value="2"/>
</dbReference>
<evidence type="ECO:0000259" key="1">
    <source>
        <dbReference type="Pfam" id="PF04851"/>
    </source>
</evidence>
<organism evidence="2 3">
    <name type="scientific">Photobacterium swingsii</name>
    <dbReference type="NCBI Taxonomy" id="680026"/>
    <lineage>
        <taxon>Bacteria</taxon>
        <taxon>Pseudomonadati</taxon>
        <taxon>Pseudomonadota</taxon>
        <taxon>Gammaproteobacteria</taxon>
        <taxon>Vibrionales</taxon>
        <taxon>Vibrionaceae</taxon>
        <taxon>Photobacterium</taxon>
    </lineage>
</organism>
<dbReference type="RefSeq" id="WP_084711736.1">
    <property type="nucleotide sequence ID" value="NZ_AP024852.1"/>
</dbReference>
<evidence type="ECO:0000313" key="3">
    <source>
        <dbReference type="Proteomes" id="UP000240481"/>
    </source>
</evidence>
<dbReference type="Proteomes" id="UP000240481">
    <property type="component" value="Unassembled WGS sequence"/>
</dbReference>
<evidence type="ECO:0000313" key="2">
    <source>
        <dbReference type="EMBL" id="PSW24172.1"/>
    </source>
</evidence>
<reference evidence="2 3" key="1">
    <citation type="submission" date="2018-01" db="EMBL/GenBank/DDBJ databases">
        <title>Whole genome sequencing of Histamine producing bacteria.</title>
        <authorList>
            <person name="Butler K."/>
        </authorList>
    </citation>
    <scope>NUCLEOTIDE SEQUENCE [LARGE SCALE GENOMIC DNA]</scope>
    <source>
        <strain evidence="2 3">DSM 24669</strain>
    </source>
</reference>
<protein>
    <submittedName>
        <fullName evidence="2">Type III restriction endonuclease subunit R</fullName>
    </submittedName>
</protein>
<dbReference type="InterPro" id="IPR027417">
    <property type="entry name" value="P-loop_NTPase"/>
</dbReference>
<dbReference type="EMBL" id="PYLZ01000006">
    <property type="protein sequence ID" value="PSW24172.1"/>
    <property type="molecule type" value="Genomic_DNA"/>
</dbReference>
<proteinExistence type="predicted"/>
<accession>A0A2T3P6E6</accession>
<keyword evidence="3" id="KW-1185">Reference proteome</keyword>
<keyword evidence="2" id="KW-0255">Endonuclease</keyword>
<dbReference type="InterPro" id="IPR006935">
    <property type="entry name" value="Helicase/UvrB_N"/>
</dbReference>
<name>A0A2T3P6E6_9GAMM</name>
<dbReference type="OrthoDB" id="9804145at2"/>